<gene>
    <name evidence="2" type="ORF">MEUPH1_LOCUS3936</name>
</gene>
<dbReference type="InterPro" id="IPR012337">
    <property type="entry name" value="RNaseH-like_sf"/>
</dbReference>
<dbReference type="GO" id="GO:0005634">
    <property type="term" value="C:nucleus"/>
    <property type="evidence" value="ECO:0007669"/>
    <property type="project" value="TreeGrafter"/>
</dbReference>
<reference evidence="2 3" key="1">
    <citation type="submission" date="2023-01" db="EMBL/GenBank/DDBJ databases">
        <authorList>
            <person name="Whitehead M."/>
        </authorList>
    </citation>
    <scope>NUCLEOTIDE SEQUENCE [LARGE SCALE GENOMIC DNA]</scope>
</reference>
<dbReference type="InterPro" id="IPR036867">
    <property type="entry name" value="R3H_dom_sf"/>
</dbReference>
<dbReference type="Proteomes" id="UP001160148">
    <property type="component" value="Unassembled WGS sequence"/>
</dbReference>
<dbReference type="Gene3D" id="3.30.420.10">
    <property type="entry name" value="Ribonuclease H-like superfamily/Ribonuclease H"/>
    <property type="match status" value="1"/>
</dbReference>
<evidence type="ECO:0000256" key="1">
    <source>
        <dbReference type="ARBA" id="ARBA00008372"/>
    </source>
</evidence>
<organism evidence="2 3">
    <name type="scientific">Macrosiphum euphorbiae</name>
    <name type="common">potato aphid</name>
    <dbReference type="NCBI Taxonomy" id="13131"/>
    <lineage>
        <taxon>Eukaryota</taxon>
        <taxon>Metazoa</taxon>
        <taxon>Ecdysozoa</taxon>
        <taxon>Arthropoda</taxon>
        <taxon>Hexapoda</taxon>
        <taxon>Insecta</taxon>
        <taxon>Pterygota</taxon>
        <taxon>Neoptera</taxon>
        <taxon>Paraneoptera</taxon>
        <taxon>Hemiptera</taxon>
        <taxon>Sternorrhyncha</taxon>
        <taxon>Aphidomorpha</taxon>
        <taxon>Aphidoidea</taxon>
        <taxon>Aphididae</taxon>
        <taxon>Macrosiphini</taxon>
        <taxon>Macrosiphum</taxon>
    </lineage>
</organism>
<dbReference type="AlphaFoldDB" id="A0AAV0VSG9"/>
<dbReference type="SUPFAM" id="SSF82708">
    <property type="entry name" value="R3H domain"/>
    <property type="match status" value="1"/>
</dbReference>
<dbReference type="Gene3D" id="3.30.1370.50">
    <property type="entry name" value="R3H-like domain"/>
    <property type="match status" value="1"/>
</dbReference>
<dbReference type="GO" id="GO:0003723">
    <property type="term" value="F:RNA binding"/>
    <property type="evidence" value="ECO:0007669"/>
    <property type="project" value="TreeGrafter"/>
</dbReference>
<dbReference type="PANTHER" id="PTHR15092">
    <property type="entry name" value="POLY A -SPECIFIC RIBONUCLEASE/TARGET OF EGR1, MEMBER 1"/>
    <property type="match status" value="1"/>
</dbReference>
<sequence>MDVVNENFYQLLPEIKQAIAECDFIAIDGEFTGLHNGTMVSIFDTAAQYYQKLRSNCMDFLMVQFGLCAVKYNTEKKKFTYRAYNFYTFPKPMSRYAPDCRFLCIPFLTVPDEQVLQNELLNRYKQNCLQAQTPSKVSDCILIPDNHKADVETACEKVKELLESETMSEVIIAEKTNSFVRKLIHQVS</sequence>
<dbReference type="PANTHER" id="PTHR15092:SF44">
    <property type="entry name" value="POLY(A)-SPECIFIC RIBONUCLEASE PARN"/>
    <property type="match status" value="1"/>
</dbReference>
<comment type="similarity">
    <text evidence="1">Belongs to the CAF1 family.</text>
</comment>
<dbReference type="Pfam" id="PF04857">
    <property type="entry name" value="CAF1"/>
    <property type="match status" value="1"/>
</dbReference>
<evidence type="ECO:0000313" key="3">
    <source>
        <dbReference type="Proteomes" id="UP001160148"/>
    </source>
</evidence>
<protein>
    <submittedName>
        <fullName evidence="2">Uncharacterized protein</fullName>
    </submittedName>
</protein>
<dbReference type="GO" id="GO:0000175">
    <property type="term" value="F:3'-5'-RNA exonuclease activity"/>
    <property type="evidence" value="ECO:0007669"/>
    <property type="project" value="TreeGrafter"/>
</dbReference>
<dbReference type="InterPro" id="IPR051181">
    <property type="entry name" value="CAF1_poly(A)_ribonucleases"/>
</dbReference>
<dbReference type="InterPro" id="IPR036397">
    <property type="entry name" value="RNaseH_sf"/>
</dbReference>
<name>A0AAV0VSG9_9HEMI</name>
<keyword evidence="3" id="KW-1185">Reference proteome</keyword>
<dbReference type="EMBL" id="CARXXK010000001">
    <property type="protein sequence ID" value="CAI6347114.1"/>
    <property type="molecule type" value="Genomic_DNA"/>
</dbReference>
<dbReference type="GO" id="GO:0000289">
    <property type="term" value="P:nuclear-transcribed mRNA poly(A) tail shortening"/>
    <property type="evidence" value="ECO:0007669"/>
    <property type="project" value="TreeGrafter"/>
</dbReference>
<comment type="caution">
    <text evidence="2">The sequence shown here is derived from an EMBL/GenBank/DDBJ whole genome shotgun (WGS) entry which is preliminary data.</text>
</comment>
<dbReference type="GO" id="GO:1990432">
    <property type="term" value="P:siRNA 3'-end processing"/>
    <property type="evidence" value="ECO:0007669"/>
    <property type="project" value="TreeGrafter"/>
</dbReference>
<accession>A0AAV0VSG9</accession>
<dbReference type="SUPFAM" id="SSF53098">
    <property type="entry name" value="Ribonuclease H-like"/>
    <property type="match status" value="1"/>
</dbReference>
<evidence type="ECO:0000313" key="2">
    <source>
        <dbReference type="EMBL" id="CAI6347114.1"/>
    </source>
</evidence>
<dbReference type="InterPro" id="IPR006941">
    <property type="entry name" value="RNase_CAF1"/>
</dbReference>
<dbReference type="GO" id="GO:1990431">
    <property type="term" value="P:priRNA 3'-end processing"/>
    <property type="evidence" value="ECO:0007669"/>
    <property type="project" value="TreeGrafter"/>
</dbReference>
<proteinExistence type="inferred from homology"/>